<evidence type="ECO:0000313" key="4">
    <source>
        <dbReference type="Proteomes" id="UP000524404"/>
    </source>
</evidence>
<dbReference type="PANTHER" id="PTHR46889">
    <property type="entry name" value="TRANSPOSASE INSF FOR INSERTION SEQUENCE IS3B-RELATED"/>
    <property type="match status" value="1"/>
</dbReference>
<dbReference type="SUPFAM" id="SSF53098">
    <property type="entry name" value="Ribonuclease H-like"/>
    <property type="match status" value="1"/>
</dbReference>
<dbReference type="RefSeq" id="WP_184131535.1">
    <property type="nucleotide sequence ID" value="NZ_JACHKT010000005.1"/>
</dbReference>
<keyword evidence="4" id="KW-1185">Reference proteome</keyword>
<dbReference type="GO" id="GO:0015074">
    <property type="term" value="P:DNA integration"/>
    <property type="evidence" value="ECO:0007669"/>
    <property type="project" value="InterPro"/>
</dbReference>
<evidence type="ECO:0000259" key="2">
    <source>
        <dbReference type="PROSITE" id="PS50994"/>
    </source>
</evidence>
<proteinExistence type="predicted"/>
<name>A0A841EJU0_9BACT</name>
<evidence type="ECO:0000313" key="3">
    <source>
        <dbReference type="EMBL" id="MBB6002474.1"/>
    </source>
</evidence>
<dbReference type="Pfam" id="PF13683">
    <property type="entry name" value="rve_3"/>
    <property type="match status" value="1"/>
</dbReference>
<feature type="non-terminal residue" evidence="3">
    <location>
        <position position="1"/>
    </location>
</feature>
<dbReference type="InterPro" id="IPR036397">
    <property type="entry name" value="RNaseH_sf"/>
</dbReference>
<reference evidence="3 4" key="1">
    <citation type="submission" date="2020-08" db="EMBL/GenBank/DDBJ databases">
        <title>Functional genomics of gut bacteria from endangered species of beetles.</title>
        <authorList>
            <person name="Carlos-Shanley C."/>
        </authorList>
    </citation>
    <scope>NUCLEOTIDE SEQUENCE [LARGE SCALE GENOMIC DNA]</scope>
    <source>
        <strain evidence="3 4">S00070</strain>
    </source>
</reference>
<accession>A0A841EJU0</accession>
<protein>
    <recommendedName>
        <fullName evidence="2">Integrase catalytic domain-containing protein</fullName>
    </recommendedName>
</protein>
<dbReference type="InterPro" id="IPR001584">
    <property type="entry name" value="Integrase_cat-core"/>
</dbReference>
<dbReference type="InterPro" id="IPR050900">
    <property type="entry name" value="Transposase_IS3/IS150/IS904"/>
</dbReference>
<dbReference type="PROSITE" id="PS50994">
    <property type="entry name" value="INTEGRASE"/>
    <property type="match status" value="1"/>
</dbReference>
<comment type="caution">
    <text evidence="3">The sequence shown here is derived from an EMBL/GenBank/DDBJ whole genome shotgun (WGS) entry which is preliminary data.</text>
</comment>
<dbReference type="InterPro" id="IPR012337">
    <property type="entry name" value="RNaseH-like_sf"/>
</dbReference>
<organism evidence="3 4">
    <name type="scientific">Arcicella rosea</name>
    <dbReference type="NCBI Taxonomy" id="502909"/>
    <lineage>
        <taxon>Bacteria</taxon>
        <taxon>Pseudomonadati</taxon>
        <taxon>Bacteroidota</taxon>
        <taxon>Cytophagia</taxon>
        <taxon>Cytophagales</taxon>
        <taxon>Flectobacillaceae</taxon>
        <taxon>Arcicella</taxon>
    </lineage>
</organism>
<feature type="region of interest" description="Disordered" evidence="1">
    <location>
        <begin position="135"/>
        <end position="162"/>
    </location>
</feature>
<dbReference type="GO" id="GO:0003676">
    <property type="term" value="F:nucleic acid binding"/>
    <property type="evidence" value="ECO:0007669"/>
    <property type="project" value="InterPro"/>
</dbReference>
<dbReference type="EMBL" id="JACHKT010000005">
    <property type="protein sequence ID" value="MBB6002474.1"/>
    <property type="molecule type" value="Genomic_DNA"/>
</dbReference>
<feature type="domain" description="Integrase catalytic" evidence="2">
    <location>
        <begin position="1"/>
        <end position="106"/>
    </location>
</feature>
<dbReference type="PANTHER" id="PTHR46889:SF5">
    <property type="entry name" value="INTEGRASE PROTEIN"/>
    <property type="match status" value="1"/>
</dbReference>
<feature type="compositionally biased region" description="Polar residues" evidence="1">
    <location>
        <begin position="152"/>
        <end position="162"/>
    </location>
</feature>
<dbReference type="Gene3D" id="3.30.420.10">
    <property type="entry name" value="Ribonuclease H-like superfamily/Ribonuclease H"/>
    <property type="match status" value="1"/>
</dbReference>
<sequence length="162" mass="18551">SKDLKRTDKLIHHSDRGIQYCCQEYVNTTAHLGIQLSMTENGDPYENAMAERVNGILKHEFLLNQTFESHQTAQVAVDRAIKSYNELRTHDSCDRLTPVVAHEQKGVLAKRWKKRNTQKKGTKTSAEKISDDVIKTQEKSQENQVKPHVIHNSFSQIKPSNI</sequence>
<gene>
    <name evidence="3" type="ORF">HNP25_001126</name>
</gene>
<evidence type="ECO:0000256" key="1">
    <source>
        <dbReference type="SAM" id="MobiDB-lite"/>
    </source>
</evidence>
<dbReference type="AlphaFoldDB" id="A0A841EJU0"/>
<dbReference type="Proteomes" id="UP000524404">
    <property type="component" value="Unassembled WGS sequence"/>
</dbReference>